<proteinExistence type="predicted"/>
<reference evidence="4 5" key="1">
    <citation type="journal article" date="2016" name="Genome Announc.">
        <title>First Complete Genome Sequence of a Subdivision 6 Acidobacterium Strain.</title>
        <authorList>
            <person name="Huang S."/>
            <person name="Vieira S."/>
            <person name="Bunk B."/>
            <person name="Riedel T."/>
            <person name="Sproer C."/>
            <person name="Overmann J."/>
        </authorList>
    </citation>
    <scope>NUCLEOTIDE SEQUENCE [LARGE SCALE GENOMIC DNA]</scope>
    <source>
        <strain evidence="5">DSM 100886 HEG_-6_39</strain>
    </source>
</reference>
<feature type="domain" description="OmpR/PhoB-type" evidence="3">
    <location>
        <begin position="5"/>
        <end position="103"/>
    </location>
</feature>
<dbReference type="Gene3D" id="3.40.50.10070">
    <property type="entry name" value="TolB, N-terminal domain"/>
    <property type="match status" value="1"/>
</dbReference>
<dbReference type="PANTHER" id="PTHR47691:SF3">
    <property type="entry name" value="HTH-TYPE TRANSCRIPTIONAL REGULATOR RV0890C-RELATED"/>
    <property type="match status" value="1"/>
</dbReference>
<evidence type="ECO:0000259" key="3">
    <source>
        <dbReference type="PROSITE" id="PS51755"/>
    </source>
</evidence>
<name>A0A143PJE4_LUTPR</name>
<dbReference type="PATRIC" id="fig|1813736.3.peg.1616"/>
<gene>
    <name evidence="4" type="primary">hilA_4</name>
    <name evidence="4" type="ORF">LuPra_01557</name>
</gene>
<dbReference type="PANTHER" id="PTHR47691">
    <property type="entry name" value="REGULATOR-RELATED"/>
    <property type="match status" value="1"/>
</dbReference>
<keyword evidence="1 2" id="KW-0238">DNA-binding</keyword>
<evidence type="ECO:0000256" key="2">
    <source>
        <dbReference type="PROSITE-ProRule" id="PRU01091"/>
    </source>
</evidence>
<organism evidence="4 5">
    <name type="scientific">Luteitalea pratensis</name>
    <dbReference type="NCBI Taxonomy" id="1855912"/>
    <lineage>
        <taxon>Bacteria</taxon>
        <taxon>Pseudomonadati</taxon>
        <taxon>Acidobacteriota</taxon>
        <taxon>Vicinamibacteria</taxon>
        <taxon>Vicinamibacterales</taxon>
        <taxon>Vicinamibacteraceae</taxon>
        <taxon>Luteitalea</taxon>
    </lineage>
</organism>
<dbReference type="Gene3D" id="1.25.40.10">
    <property type="entry name" value="Tetratricopeptide repeat domain"/>
    <property type="match status" value="1"/>
</dbReference>
<dbReference type="EMBL" id="CP015136">
    <property type="protein sequence ID" value="AMY08360.1"/>
    <property type="molecule type" value="Genomic_DNA"/>
</dbReference>
<evidence type="ECO:0000313" key="4">
    <source>
        <dbReference type="EMBL" id="AMY08360.1"/>
    </source>
</evidence>
<dbReference type="Pfam" id="PF00486">
    <property type="entry name" value="Trans_reg_C"/>
    <property type="match status" value="1"/>
</dbReference>
<dbReference type="SUPFAM" id="SSF46894">
    <property type="entry name" value="C-terminal effector domain of the bipartite response regulators"/>
    <property type="match status" value="1"/>
</dbReference>
<dbReference type="STRING" id="1855912.LuPra_01557"/>
<dbReference type="InterPro" id="IPR001867">
    <property type="entry name" value="OmpR/PhoB-type_DNA-bd"/>
</dbReference>
<evidence type="ECO:0000313" key="5">
    <source>
        <dbReference type="Proteomes" id="UP000076079"/>
    </source>
</evidence>
<dbReference type="SUPFAM" id="SSF48452">
    <property type="entry name" value="TPR-like"/>
    <property type="match status" value="1"/>
</dbReference>
<dbReference type="CDD" id="cd00383">
    <property type="entry name" value="trans_reg_C"/>
    <property type="match status" value="1"/>
</dbReference>
<dbReference type="GO" id="GO:0006355">
    <property type="term" value="P:regulation of DNA-templated transcription"/>
    <property type="evidence" value="ECO:0007669"/>
    <property type="project" value="InterPro"/>
</dbReference>
<dbReference type="InterPro" id="IPR036388">
    <property type="entry name" value="WH-like_DNA-bd_sf"/>
</dbReference>
<evidence type="ECO:0000256" key="1">
    <source>
        <dbReference type="ARBA" id="ARBA00023125"/>
    </source>
</evidence>
<dbReference type="Gene3D" id="1.10.10.10">
    <property type="entry name" value="Winged helix-like DNA-binding domain superfamily/Winged helix DNA-binding domain"/>
    <property type="match status" value="1"/>
</dbReference>
<dbReference type="Proteomes" id="UP000076079">
    <property type="component" value="Chromosome"/>
</dbReference>
<dbReference type="InterPro" id="IPR011990">
    <property type="entry name" value="TPR-like_helical_dom_sf"/>
</dbReference>
<dbReference type="GO" id="GO:0003677">
    <property type="term" value="F:DNA binding"/>
    <property type="evidence" value="ECO:0007669"/>
    <property type="project" value="UniProtKB-UniRule"/>
</dbReference>
<accession>A0A143PJE4</accession>
<dbReference type="OrthoDB" id="105971at2"/>
<dbReference type="KEGG" id="abac:LuPra_01557"/>
<dbReference type="RefSeq" id="WP_110170211.1">
    <property type="nucleotide sequence ID" value="NZ_CP015136.1"/>
</dbReference>
<dbReference type="InterPro" id="IPR016032">
    <property type="entry name" value="Sig_transdc_resp-reg_C-effctor"/>
</dbReference>
<dbReference type="GO" id="GO:0000160">
    <property type="term" value="P:phosphorelay signal transduction system"/>
    <property type="evidence" value="ECO:0007669"/>
    <property type="project" value="InterPro"/>
</dbReference>
<dbReference type="SMART" id="SM00862">
    <property type="entry name" value="Trans_reg_C"/>
    <property type="match status" value="1"/>
</dbReference>
<keyword evidence="5" id="KW-1185">Reference proteome</keyword>
<feature type="DNA-binding region" description="OmpR/PhoB-type" evidence="2">
    <location>
        <begin position="5"/>
        <end position="103"/>
    </location>
</feature>
<reference evidence="5" key="2">
    <citation type="submission" date="2016-04" db="EMBL/GenBank/DDBJ databases">
        <title>First Complete Genome Sequence of a Subdivision 6 Acidobacterium.</title>
        <authorList>
            <person name="Huang S."/>
            <person name="Vieira S."/>
            <person name="Bunk B."/>
            <person name="Riedel T."/>
            <person name="Sproeer C."/>
            <person name="Overmann J."/>
        </authorList>
    </citation>
    <scope>NUCLEOTIDE SEQUENCE [LARGE SCALE GENOMIC DNA]</scope>
    <source>
        <strain evidence="5">DSM 100886 HEG_-6_39</strain>
    </source>
</reference>
<dbReference type="PROSITE" id="PS51755">
    <property type="entry name" value="OMPR_PHOB"/>
    <property type="match status" value="1"/>
</dbReference>
<protein>
    <submittedName>
        <fullName evidence="4">Transcriptional regulator HilA</fullName>
    </submittedName>
</protein>
<dbReference type="AlphaFoldDB" id="A0A143PJE4"/>
<sequence length="621" mass="68216">MDPSSFRYVFGAFQLDAADNVLLRQGQPVPLTPKAFDTLVVLVARHGRLVPKDELVALVWPDTFVEENNLAQNIAALRRALGEGTSDERFIETVPKRGYRFVAPVTEVRPLGAAPALDRIVRRCLEKSPAQRFQSVSELRAALEDTRAQLAADRPAQQASIAVLPFANMNPDKDSAYFGDGLAEEIINALAQVPGLKVTARTSAFAFRGKEHDITAIAEALRVGTVLEGSVRRSGNRIRVTAQLINAADGCHLWSDRYDREMTEVFELQDEIAQAIAQSLHDKLTPQAPPRRYQPTPSAYEDFLKARYYLAQLTPEALSRSRVLLERAIASDPDFALARQHLSHHFLLQALWGGTSAHESMPLARRWALEALACDPSLSQAHAILGVIAGMYDYDWLEQDRQFQLALARDPVSSDVDAHHGVHCLLLTNRAAAGVRALTRALERDPLNLVFRVQRAICLDAAGEIDAADAELRQVVELNEQCGPAAEWLAVHGAFRGRWQYAAGHAQRAFTLAGQQTRFAGLLAGILQRTGDTDGANRLIATLGNGDGYGAPVEFMFFMLLQSRLDEAAAWAEKAIEQRDGYLLVLLSTCAGLALRSSPHWSRLAALLKLEPPTDHGVQSA</sequence>